<dbReference type="KEGG" id="mgod:E7746_08445"/>
<keyword evidence="1" id="KW-0472">Membrane</keyword>
<dbReference type="InterPro" id="IPR040495">
    <property type="entry name" value="HU-CCDC81_bac_1"/>
</dbReference>
<evidence type="ECO:0000259" key="3">
    <source>
        <dbReference type="Pfam" id="PF18175"/>
    </source>
</evidence>
<evidence type="ECO:0000313" key="5">
    <source>
        <dbReference type="Proteomes" id="UP000297031"/>
    </source>
</evidence>
<keyword evidence="1" id="KW-1133">Transmembrane helix</keyword>
<evidence type="ECO:0000256" key="1">
    <source>
        <dbReference type="SAM" id="Phobius"/>
    </source>
</evidence>
<accession>A0A4P7VLA5</accession>
<evidence type="ECO:0000259" key="2">
    <source>
        <dbReference type="Pfam" id="PF18174"/>
    </source>
</evidence>
<proteinExistence type="predicted"/>
<evidence type="ECO:0008006" key="6">
    <source>
        <dbReference type="Google" id="ProtNLM"/>
    </source>
</evidence>
<keyword evidence="5" id="KW-1185">Reference proteome</keyword>
<dbReference type="AlphaFoldDB" id="A0A4P7VLA5"/>
<feature type="domain" description="CCDC81-like prokaryotic HU" evidence="3">
    <location>
        <begin position="50"/>
        <end position="117"/>
    </location>
</feature>
<feature type="domain" description="CCDC81-like prokaryotic HU" evidence="2">
    <location>
        <begin position="2"/>
        <end position="49"/>
    </location>
</feature>
<dbReference type="Proteomes" id="UP000297031">
    <property type="component" value="Chromosome"/>
</dbReference>
<evidence type="ECO:0000313" key="4">
    <source>
        <dbReference type="EMBL" id="QCD35906.1"/>
    </source>
</evidence>
<reference evidence="4 5" key="1">
    <citation type="submission" date="2019-02" db="EMBL/GenBank/DDBJ databases">
        <title>Isolation and identification of novel species under the genus Muribaculum.</title>
        <authorList>
            <person name="Miyake S."/>
            <person name="Ding Y."/>
            <person name="Low A."/>
            <person name="Soh M."/>
            <person name="Seedorf H."/>
        </authorList>
    </citation>
    <scope>NUCLEOTIDE SEQUENCE [LARGE SCALE GENOMIC DNA]</scope>
    <source>
        <strain evidence="4 5">TLL-A4</strain>
    </source>
</reference>
<protein>
    <recommendedName>
        <fullName evidence="6">SPOR domain-containing protein</fullName>
    </recommendedName>
</protein>
<keyword evidence="1" id="KW-0812">Transmembrane</keyword>
<dbReference type="Pfam" id="PF18175">
    <property type="entry name" value="HU-CCDC81_bac_2"/>
    <property type="match status" value="1"/>
</dbReference>
<feature type="transmembrane region" description="Helical" evidence="1">
    <location>
        <begin position="151"/>
        <end position="168"/>
    </location>
</feature>
<gene>
    <name evidence="4" type="ORF">E7746_08445</name>
</gene>
<dbReference type="Pfam" id="PF18174">
    <property type="entry name" value="HU-CCDC81_bac_1"/>
    <property type="match status" value="1"/>
</dbReference>
<dbReference type="OrthoDB" id="653949at2"/>
<sequence>MILRHDCVTVPGWGAFIANYQPARVDSEFGCIFPPCRTVGFNASLTHSDGLLTSSIARGNGITYDNASALIADEVNAMRHALESGESITFGRLGSFSRNDEGSIVFEPATATNTAPDYTGLIAVKAVDLAETLKKRNESASVYYVPVSRNILKIVASIALLIGLGFMLSTPIIQDEANYAGIATTMNVTKTAPVYTVPSPDIELSIALPDPATSRGTFTPAVTTTQQPAVTTAAAKPMRYFLVVASLPTRKAADEYIAHSADRDSLSVLESGGRYRVYIATGATYSDAFNKLGANGYGDRYPDAWVCKR</sequence>
<name>A0A4P7VLA5_9BACT</name>
<organism evidence="4 5">
    <name type="scientific">Muribaculum gordoncarteri</name>
    <dbReference type="NCBI Taxonomy" id="2530390"/>
    <lineage>
        <taxon>Bacteria</taxon>
        <taxon>Pseudomonadati</taxon>
        <taxon>Bacteroidota</taxon>
        <taxon>Bacteroidia</taxon>
        <taxon>Bacteroidales</taxon>
        <taxon>Muribaculaceae</taxon>
        <taxon>Muribaculum</taxon>
    </lineage>
</organism>
<dbReference type="EMBL" id="CP039393">
    <property type="protein sequence ID" value="QCD35906.1"/>
    <property type="molecule type" value="Genomic_DNA"/>
</dbReference>
<dbReference type="InterPro" id="IPR041268">
    <property type="entry name" value="HU-CCDC81_bac_2"/>
</dbReference>